<dbReference type="InterPro" id="IPR051532">
    <property type="entry name" value="Ester_Hydrolysis_Enzymes"/>
</dbReference>
<evidence type="ECO:0000313" key="3">
    <source>
        <dbReference type="Proteomes" id="UP000005868"/>
    </source>
</evidence>
<dbReference type="KEGG" id="tli:Tlie_0827"/>
<dbReference type="eggNOG" id="COG2755">
    <property type="taxonomic scope" value="Bacteria"/>
</dbReference>
<accession>G7V9L0</accession>
<organism evidence="2 3">
    <name type="scientific">Thermovirga lienii (strain ATCC BAA-1197 / DSM 17291 / Cas60314)</name>
    <dbReference type="NCBI Taxonomy" id="580340"/>
    <lineage>
        <taxon>Bacteria</taxon>
        <taxon>Thermotogati</taxon>
        <taxon>Synergistota</taxon>
        <taxon>Synergistia</taxon>
        <taxon>Synergistales</taxon>
        <taxon>Thermovirgaceae</taxon>
        <taxon>Thermovirga</taxon>
    </lineage>
</organism>
<dbReference type="SUPFAM" id="SSF52266">
    <property type="entry name" value="SGNH hydrolase"/>
    <property type="match status" value="1"/>
</dbReference>
<keyword evidence="3" id="KW-1185">Reference proteome</keyword>
<dbReference type="Gene3D" id="3.40.50.1110">
    <property type="entry name" value="SGNH hydrolase"/>
    <property type="match status" value="1"/>
</dbReference>
<dbReference type="PANTHER" id="PTHR30383:SF24">
    <property type="entry name" value="THIOESTERASE 1_PROTEASE 1_LYSOPHOSPHOLIPASE L1"/>
    <property type="match status" value="1"/>
</dbReference>
<dbReference type="EMBL" id="CP003096">
    <property type="protein sequence ID" value="AER66560.1"/>
    <property type="molecule type" value="Genomic_DNA"/>
</dbReference>
<dbReference type="AlphaFoldDB" id="G7V9L0"/>
<evidence type="ECO:0000259" key="1">
    <source>
        <dbReference type="Pfam" id="PF13472"/>
    </source>
</evidence>
<dbReference type="STRING" id="580340.Tlie_0827"/>
<dbReference type="HOGENOM" id="CLU_051180_1_2_0"/>
<dbReference type="Proteomes" id="UP000005868">
    <property type="component" value="Chromosome"/>
</dbReference>
<sequence length="208" mass="22563">MAQRLFLLSIVVCLITAGIAGTPEEAKGGAKIMPLREDSVILAFGDSLTYGTGAPKDKSYPSLLQRELKLKVINAGVPGELISEGALRLPGLLEEYMPSLVLICHGGNDILRGRADELIEKDLAAMAEMVKATPADLVIIGVPRPGLGLVVPDFYERVAERYEALYEGQILRKVLSRPELKSDLIHPNAKGYQLMAKALAQLIKSSQW</sequence>
<feature type="domain" description="SGNH hydrolase-type esterase" evidence="1">
    <location>
        <begin position="43"/>
        <end position="194"/>
    </location>
</feature>
<reference evidence="3" key="1">
    <citation type="submission" date="2011-10" db="EMBL/GenBank/DDBJ databases">
        <title>The complete genome of chromosome of Thermovirga lienii DSM 17291.</title>
        <authorList>
            <consortium name="US DOE Joint Genome Institute (JGI-PGF)"/>
            <person name="Lucas S."/>
            <person name="Copeland A."/>
            <person name="Lapidus A."/>
            <person name="Glavina del Rio T."/>
            <person name="Dalin E."/>
            <person name="Tice H."/>
            <person name="Bruce D."/>
            <person name="Goodwin L."/>
            <person name="Pitluck S."/>
            <person name="Peters L."/>
            <person name="Mikhailova N."/>
            <person name="Saunders E."/>
            <person name="Kyrpides N."/>
            <person name="Mavromatis K."/>
            <person name="Ivanova N."/>
            <person name="Last F.I."/>
            <person name="Brettin T."/>
            <person name="Detter J.C."/>
            <person name="Han C."/>
            <person name="Larimer F."/>
            <person name="Land M."/>
            <person name="Hauser L."/>
            <person name="Markowitz V."/>
            <person name="Cheng J.-F."/>
            <person name="Hugenholtz P."/>
            <person name="Woyke T."/>
            <person name="Wu D."/>
            <person name="Spring S."/>
            <person name="Schroeder M."/>
            <person name="Brambilla E.-M."/>
            <person name="Klenk H.-P."/>
            <person name="Eisen J.A."/>
        </authorList>
    </citation>
    <scope>NUCLEOTIDE SEQUENCE [LARGE SCALE GENOMIC DNA]</scope>
    <source>
        <strain evidence="3">ATCC BAA-1197 / DSM 17291 / Cas60314</strain>
    </source>
</reference>
<protein>
    <submittedName>
        <fullName evidence="2">Lipolytic protein G-D-S-L family</fullName>
    </submittedName>
</protein>
<evidence type="ECO:0000313" key="2">
    <source>
        <dbReference type="EMBL" id="AER66560.1"/>
    </source>
</evidence>
<dbReference type="Pfam" id="PF13472">
    <property type="entry name" value="Lipase_GDSL_2"/>
    <property type="match status" value="1"/>
</dbReference>
<dbReference type="InterPro" id="IPR036514">
    <property type="entry name" value="SGNH_hydro_sf"/>
</dbReference>
<dbReference type="PANTHER" id="PTHR30383">
    <property type="entry name" value="THIOESTERASE 1/PROTEASE 1/LYSOPHOSPHOLIPASE L1"/>
    <property type="match status" value="1"/>
</dbReference>
<reference evidence="2 3" key="2">
    <citation type="journal article" date="2012" name="Stand. Genomic Sci.">
        <title>Genome sequence of the moderately thermophilic, amino-acid-degrading and sulfur-reducing bacterium Thermovirga lienii type strain (Cas60314(T)).</title>
        <authorList>
            <person name="Goker M."/>
            <person name="Saunders E."/>
            <person name="Lapidus A."/>
            <person name="Nolan M."/>
            <person name="Lucas S."/>
            <person name="Hammon N."/>
            <person name="Deshpande S."/>
            <person name="Cheng J.F."/>
            <person name="Han C."/>
            <person name="Tapia R."/>
            <person name="Goodwin L.A."/>
            <person name="Pitluck S."/>
            <person name="Liolios K."/>
            <person name="Mavromatis K."/>
            <person name="Pagani I."/>
            <person name="Ivanova N."/>
            <person name="Mikhailova N."/>
            <person name="Pati A."/>
            <person name="Chen A."/>
            <person name="Palaniappan K."/>
            <person name="Land M."/>
            <person name="Chang Y.J."/>
            <person name="Jeffries C.D."/>
            <person name="Brambilla E.M."/>
            <person name="Rohde M."/>
            <person name="Spring S."/>
            <person name="Detter J.C."/>
            <person name="Woyke T."/>
            <person name="Bristow J."/>
            <person name="Eisen J.A."/>
            <person name="Markowitz V."/>
            <person name="Hugenholtz P."/>
            <person name="Kyrpides N.C."/>
            <person name="Klenk H.P."/>
        </authorList>
    </citation>
    <scope>NUCLEOTIDE SEQUENCE [LARGE SCALE GENOMIC DNA]</scope>
    <source>
        <strain evidence="3">ATCC BAA-1197 / DSM 17291 / Cas60314</strain>
    </source>
</reference>
<dbReference type="GO" id="GO:0004622">
    <property type="term" value="F:phosphatidylcholine lysophospholipase activity"/>
    <property type="evidence" value="ECO:0007669"/>
    <property type="project" value="TreeGrafter"/>
</dbReference>
<proteinExistence type="predicted"/>
<gene>
    <name evidence="2" type="ordered locus">Tlie_0827</name>
</gene>
<dbReference type="InterPro" id="IPR013830">
    <property type="entry name" value="SGNH_hydro"/>
</dbReference>
<name>G7V9L0_THELD</name>